<accession>A0AAN9BZF1</accession>
<evidence type="ECO:0000313" key="1">
    <source>
        <dbReference type="EMBL" id="KAK7114608.1"/>
    </source>
</evidence>
<dbReference type="Proteomes" id="UP001374579">
    <property type="component" value="Unassembled WGS sequence"/>
</dbReference>
<proteinExistence type="predicted"/>
<dbReference type="EMBL" id="JBAMIC010000001">
    <property type="protein sequence ID" value="KAK7114608.1"/>
    <property type="molecule type" value="Genomic_DNA"/>
</dbReference>
<reference evidence="1 2" key="1">
    <citation type="submission" date="2024-02" db="EMBL/GenBank/DDBJ databases">
        <title>Chromosome-scale genome assembly of the rough periwinkle Littorina saxatilis.</title>
        <authorList>
            <person name="De Jode A."/>
            <person name="Faria R."/>
            <person name="Formenti G."/>
            <person name="Sims Y."/>
            <person name="Smith T.P."/>
            <person name="Tracey A."/>
            <person name="Wood J.M.D."/>
            <person name="Zagrodzka Z.B."/>
            <person name="Johannesson K."/>
            <person name="Butlin R.K."/>
            <person name="Leder E.H."/>
        </authorList>
    </citation>
    <scope>NUCLEOTIDE SEQUENCE [LARGE SCALE GENOMIC DNA]</scope>
    <source>
        <strain evidence="1">Snail1</strain>
        <tissue evidence="1">Muscle</tissue>
    </source>
</reference>
<gene>
    <name evidence="1" type="ORF">V1264_000644</name>
</gene>
<organism evidence="1 2">
    <name type="scientific">Littorina saxatilis</name>
    <dbReference type="NCBI Taxonomy" id="31220"/>
    <lineage>
        <taxon>Eukaryota</taxon>
        <taxon>Metazoa</taxon>
        <taxon>Spiralia</taxon>
        <taxon>Lophotrochozoa</taxon>
        <taxon>Mollusca</taxon>
        <taxon>Gastropoda</taxon>
        <taxon>Caenogastropoda</taxon>
        <taxon>Littorinimorpha</taxon>
        <taxon>Littorinoidea</taxon>
        <taxon>Littorinidae</taxon>
        <taxon>Littorina</taxon>
    </lineage>
</organism>
<sequence>MASPLLGCTDSVISPIEQVGNYFIMDSEQLVCNPFHDLQSEVMSEAQKKNSLTEKLTSVKNNVCENHFAMERASLERNKTSTLKHIHDNSSKLRYEVKLLDLDRQKHRIEVKKRVMPERDYSFEETQITNTEKRLGANIASFYLERRMKYPMRLKSVTERHLHHAHSEPS</sequence>
<evidence type="ECO:0000313" key="2">
    <source>
        <dbReference type="Proteomes" id="UP001374579"/>
    </source>
</evidence>
<dbReference type="AlphaFoldDB" id="A0AAN9BZF1"/>
<protein>
    <submittedName>
        <fullName evidence="1">Uncharacterized protein</fullName>
    </submittedName>
</protein>
<keyword evidence="2" id="KW-1185">Reference proteome</keyword>
<name>A0AAN9BZF1_9CAEN</name>
<comment type="caution">
    <text evidence="1">The sequence shown here is derived from an EMBL/GenBank/DDBJ whole genome shotgun (WGS) entry which is preliminary data.</text>
</comment>